<dbReference type="FunFam" id="3.40.50.12160:FF:000003">
    <property type="entry name" value="CDK5 regulatory subunit-associated protein 1"/>
    <property type="match status" value="1"/>
</dbReference>
<dbReference type="SFLD" id="SFLDG01082">
    <property type="entry name" value="B12-binding_domain_containing"/>
    <property type="match status" value="1"/>
</dbReference>
<comment type="caution">
    <text evidence="16">The sequence shown here is derived from an EMBL/GenBank/DDBJ whole genome shotgun (WGS) entry which is preliminary data.</text>
</comment>
<keyword evidence="6" id="KW-0479">Metal-binding</keyword>
<dbReference type="Pfam" id="PF01938">
    <property type="entry name" value="TRAM"/>
    <property type="match status" value="1"/>
</dbReference>
<protein>
    <recommendedName>
        <fullName evidence="10">tRNA-2-methylthio-N(6)-dimethylallyladenosine synthase</fullName>
        <ecNumber evidence="9">2.8.4.3</ecNumber>
    </recommendedName>
    <alternativeName>
        <fullName evidence="12">(Dimethylallyl)adenosine tRNA methylthiotransferase MiaB</fullName>
    </alternativeName>
    <alternativeName>
        <fullName evidence="11">tRNA-i(6)A37 methylthiotransferase</fullName>
    </alternativeName>
</protein>
<dbReference type="Pfam" id="PF04055">
    <property type="entry name" value="Radical_SAM"/>
    <property type="match status" value="1"/>
</dbReference>
<sequence length="476" mass="54959">MDRFSFCPFFARFCRYMSQPYYHLITFGCQMNKSDSERMDTLFLRMGFLSTDDRNEADLILINTCSVRQSAEDRVFGLMRQVALLKEKNPNLLIGITGCMPGRDRTGVLRKKFPHVDFFFPISDLPQLPRWIGELHPEWVNSTDFSDDYLKIHPLPQGRKQAFVTIQTGCNKFCTYCVVPFSRGFEKNRPVQDILHEIHSLAADGCVEVTLLGQTVNSYRAPDPEHFSSTNPYQDHFAALLWEINQISGILRLHFTAPHPLHMSDETVDAMTLPTHVNFLHIPVQSGDNEVLRRMNRRYTREQFMEIIAYVRAKIPTIAIGTDIIVGFCGETEEQFEQTVDLYRHVRFDISYTAIYSPRTGTAAYRAFKDDVSREEKRRRWNVLQELMEQIVLENNQAYIGKKVSVLVERHEPSKITDELLTMPGNIREKLMSQPGTCIGNSREMKMVQFPGGKELVGKVVDVLVEEAKEWVLRGR</sequence>
<dbReference type="PANTHER" id="PTHR43020:SF2">
    <property type="entry name" value="MITOCHONDRIAL TRNA METHYLTHIOTRANSFERASE CDK5RAP1"/>
    <property type="match status" value="1"/>
</dbReference>
<dbReference type="NCBIfam" id="TIGR01574">
    <property type="entry name" value="miaB-methiolase"/>
    <property type="match status" value="1"/>
</dbReference>
<dbReference type="InterPro" id="IPR005839">
    <property type="entry name" value="Methylthiotransferase"/>
</dbReference>
<dbReference type="PROSITE" id="PS50926">
    <property type="entry name" value="TRAM"/>
    <property type="match status" value="1"/>
</dbReference>
<dbReference type="Gene3D" id="3.40.50.12160">
    <property type="entry name" value="Methylthiotransferase, N-terminal domain"/>
    <property type="match status" value="1"/>
</dbReference>
<reference evidence="16 17" key="1">
    <citation type="journal article" date="2015" name="Nature">
        <title>rRNA introns, odd ribosomes, and small enigmatic genomes across a large radiation of phyla.</title>
        <authorList>
            <person name="Brown C.T."/>
            <person name="Hug L.A."/>
            <person name="Thomas B.C."/>
            <person name="Sharon I."/>
            <person name="Castelle C.J."/>
            <person name="Singh A."/>
            <person name="Wilkins M.J."/>
            <person name="Williams K.H."/>
            <person name="Banfield J.F."/>
        </authorList>
    </citation>
    <scope>NUCLEOTIDE SEQUENCE [LARGE SCALE GENOMIC DNA]</scope>
</reference>
<dbReference type="PROSITE" id="PS51449">
    <property type="entry name" value="MTTASE_N"/>
    <property type="match status" value="1"/>
</dbReference>
<name>A0A0G0VCW4_9BACT</name>
<evidence type="ECO:0000256" key="2">
    <source>
        <dbReference type="ARBA" id="ARBA00003234"/>
    </source>
</evidence>
<proteinExistence type="predicted"/>
<evidence type="ECO:0000256" key="6">
    <source>
        <dbReference type="ARBA" id="ARBA00022723"/>
    </source>
</evidence>
<dbReference type="PANTHER" id="PTHR43020">
    <property type="entry name" value="CDK5 REGULATORY SUBUNIT-ASSOCIATED PROTEIN 1"/>
    <property type="match status" value="1"/>
</dbReference>
<comment type="cofactor">
    <cofactor evidence="1">
        <name>[4Fe-4S] cluster</name>
        <dbReference type="ChEBI" id="CHEBI:49883"/>
    </cofactor>
</comment>
<dbReference type="InterPro" id="IPR058240">
    <property type="entry name" value="rSAM_sf"/>
</dbReference>
<evidence type="ECO:0000256" key="7">
    <source>
        <dbReference type="ARBA" id="ARBA00023004"/>
    </source>
</evidence>
<dbReference type="SFLD" id="SFLDG01061">
    <property type="entry name" value="methylthiotransferase"/>
    <property type="match status" value="1"/>
</dbReference>
<evidence type="ECO:0000259" key="13">
    <source>
        <dbReference type="PROSITE" id="PS50926"/>
    </source>
</evidence>
<evidence type="ECO:0000256" key="9">
    <source>
        <dbReference type="ARBA" id="ARBA00033765"/>
    </source>
</evidence>
<comment type="function">
    <text evidence="2">Catalyzes the methylthiolation of N6-(dimethylallyl)adenosine (i(6)A), leading to the formation of 2-methylthio-N6-(dimethylallyl)adenosine (ms(2)i(6)A) at position 37 in tRNAs that read codons beginning with uridine.</text>
</comment>
<evidence type="ECO:0000256" key="4">
    <source>
        <dbReference type="ARBA" id="ARBA00022679"/>
    </source>
</evidence>
<dbReference type="GO" id="GO:0046872">
    <property type="term" value="F:metal ion binding"/>
    <property type="evidence" value="ECO:0007669"/>
    <property type="project" value="UniProtKB-KW"/>
</dbReference>
<dbReference type="CDD" id="cd01335">
    <property type="entry name" value="Radical_SAM"/>
    <property type="match status" value="1"/>
</dbReference>
<evidence type="ECO:0000256" key="8">
    <source>
        <dbReference type="ARBA" id="ARBA00023014"/>
    </source>
</evidence>
<feature type="domain" description="TRAM" evidence="13">
    <location>
        <begin position="397"/>
        <end position="476"/>
    </location>
</feature>
<evidence type="ECO:0000256" key="12">
    <source>
        <dbReference type="ARBA" id="ARBA00081141"/>
    </source>
</evidence>
<dbReference type="SMART" id="SM00729">
    <property type="entry name" value="Elp3"/>
    <property type="match status" value="1"/>
</dbReference>
<evidence type="ECO:0000256" key="11">
    <source>
        <dbReference type="ARBA" id="ARBA00080698"/>
    </source>
</evidence>
<dbReference type="InterPro" id="IPR007197">
    <property type="entry name" value="rSAM"/>
</dbReference>
<keyword evidence="8" id="KW-0411">Iron-sulfur</keyword>
<dbReference type="InterPro" id="IPR038135">
    <property type="entry name" value="Methylthiotransferase_N_sf"/>
</dbReference>
<feature type="domain" description="Radical SAM core" evidence="15">
    <location>
        <begin position="156"/>
        <end position="394"/>
    </location>
</feature>
<evidence type="ECO:0000259" key="15">
    <source>
        <dbReference type="PROSITE" id="PS51918"/>
    </source>
</evidence>
<evidence type="ECO:0000256" key="5">
    <source>
        <dbReference type="ARBA" id="ARBA00022691"/>
    </source>
</evidence>
<dbReference type="SUPFAM" id="SSF102114">
    <property type="entry name" value="Radical SAM enzymes"/>
    <property type="match status" value="1"/>
</dbReference>
<keyword evidence="3" id="KW-0004">4Fe-4S</keyword>
<evidence type="ECO:0000313" key="17">
    <source>
        <dbReference type="Proteomes" id="UP000034746"/>
    </source>
</evidence>
<dbReference type="AlphaFoldDB" id="A0A0G0VCW4"/>
<evidence type="ECO:0000256" key="10">
    <source>
        <dbReference type="ARBA" id="ARBA00068570"/>
    </source>
</evidence>
<dbReference type="FunFam" id="3.80.30.20:FF:000001">
    <property type="entry name" value="tRNA-2-methylthio-N(6)-dimethylallyladenosine synthase 2"/>
    <property type="match status" value="1"/>
</dbReference>
<dbReference type="InterPro" id="IPR020612">
    <property type="entry name" value="Methylthiotransferase_CS"/>
</dbReference>
<dbReference type="PATRIC" id="fig|1618997.3.peg.70"/>
<dbReference type="NCBIfam" id="TIGR00089">
    <property type="entry name" value="MiaB/RimO family radical SAM methylthiotransferase"/>
    <property type="match status" value="1"/>
</dbReference>
<evidence type="ECO:0000256" key="3">
    <source>
        <dbReference type="ARBA" id="ARBA00022485"/>
    </source>
</evidence>
<keyword evidence="7" id="KW-0408">Iron</keyword>
<dbReference type="InterPro" id="IPR002792">
    <property type="entry name" value="TRAM_dom"/>
</dbReference>
<dbReference type="PROSITE" id="PS51918">
    <property type="entry name" value="RADICAL_SAM"/>
    <property type="match status" value="1"/>
</dbReference>
<evidence type="ECO:0000259" key="14">
    <source>
        <dbReference type="PROSITE" id="PS51449"/>
    </source>
</evidence>
<dbReference type="GO" id="GO:0051539">
    <property type="term" value="F:4 iron, 4 sulfur cluster binding"/>
    <property type="evidence" value="ECO:0007669"/>
    <property type="project" value="UniProtKB-KW"/>
</dbReference>
<dbReference type="EC" id="2.8.4.3" evidence="9"/>
<organism evidence="16 17">
    <name type="scientific">Candidatus Uhrbacteria bacterium GW2011_GWF2_41_16</name>
    <dbReference type="NCBI Taxonomy" id="1618997"/>
    <lineage>
        <taxon>Bacteria</taxon>
        <taxon>Candidatus Uhriibacteriota</taxon>
    </lineage>
</organism>
<dbReference type="Pfam" id="PF00919">
    <property type="entry name" value="UPF0004"/>
    <property type="match status" value="1"/>
</dbReference>
<evidence type="ECO:0000313" key="16">
    <source>
        <dbReference type="EMBL" id="KKR98714.1"/>
    </source>
</evidence>
<evidence type="ECO:0000256" key="1">
    <source>
        <dbReference type="ARBA" id="ARBA00001966"/>
    </source>
</evidence>
<dbReference type="GO" id="GO:0035597">
    <property type="term" value="F:tRNA-2-methylthio-N(6)-dimethylallyladenosine(37) synthase activity"/>
    <property type="evidence" value="ECO:0007669"/>
    <property type="project" value="UniProtKB-EC"/>
</dbReference>
<dbReference type="InterPro" id="IPR023404">
    <property type="entry name" value="rSAM_horseshoe"/>
</dbReference>
<dbReference type="GO" id="GO:0005829">
    <property type="term" value="C:cytosol"/>
    <property type="evidence" value="ECO:0007669"/>
    <property type="project" value="TreeGrafter"/>
</dbReference>
<dbReference type="EMBL" id="LCAU01000001">
    <property type="protein sequence ID" value="KKR98714.1"/>
    <property type="molecule type" value="Genomic_DNA"/>
</dbReference>
<dbReference type="Gene3D" id="3.80.30.20">
    <property type="entry name" value="tm_1862 like domain"/>
    <property type="match status" value="1"/>
</dbReference>
<accession>A0A0G0VCW4</accession>
<dbReference type="InterPro" id="IPR013848">
    <property type="entry name" value="Methylthiotransferase_N"/>
</dbReference>
<dbReference type="Proteomes" id="UP000034746">
    <property type="component" value="Unassembled WGS sequence"/>
</dbReference>
<feature type="domain" description="MTTase N-terminal" evidence="14">
    <location>
        <begin position="20"/>
        <end position="137"/>
    </location>
</feature>
<dbReference type="SFLD" id="SFLDS00029">
    <property type="entry name" value="Radical_SAM"/>
    <property type="match status" value="1"/>
</dbReference>
<dbReference type="PROSITE" id="PS01278">
    <property type="entry name" value="MTTASE_RADICAL"/>
    <property type="match status" value="1"/>
</dbReference>
<dbReference type="InterPro" id="IPR006638">
    <property type="entry name" value="Elp3/MiaA/NifB-like_rSAM"/>
</dbReference>
<keyword evidence="4 16" id="KW-0808">Transferase</keyword>
<keyword evidence="5" id="KW-0949">S-adenosyl-L-methionine</keyword>
<gene>
    <name evidence="16" type="ORF">UU48_C0001G0069</name>
</gene>
<dbReference type="PROSITE" id="PS51257">
    <property type="entry name" value="PROKAR_LIPOPROTEIN"/>
    <property type="match status" value="1"/>
</dbReference>